<evidence type="ECO:0000256" key="4">
    <source>
        <dbReference type="RuleBase" id="RU003719"/>
    </source>
</evidence>
<dbReference type="PANTHER" id="PTHR10996:SF178">
    <property type="entry name" value="2-HYDROXYACID DEHYDROGENASE YGL185C-RELATED"/>
    <property type="match status" value="1"/>
</dbReference>
<dbReference type="Pfam" id="PF00389">
    <property type="entry name" value="2-Hacid_dh"/>
    <property type="match status" value="1"/>
</dbReference>
<comment type="caution">
    <text evidence="7">The sequence shown here is derived from an EMBL/GenBank/DDBJ whole genome shotgun (WGS) entry which is preliminary data.</text>
</comment>
<dbReference type="GO" id="GO:0051287">
    <property type="term" value="F:NAD binding"/>
    <property type="evidence" value="ECO:0007669"/>
    <property type="project" value="InterPro"/>
</dbReference>
<comment type="similarity">
    <text evidence="1 4">Belongs to the D-isomer specific 2-hydroxyacid dehydrogenase family.</text>
</comment>
<protein>
    <submittedName>
        <fullName evidence="7">Dehydrogenase</fullName>
    </submittedName>
</protein>
<dbReference type="GO" id="GO:0030267">
    <property type="term" value="F:glyoxylate reductase (NADPH) activity"/>
    <property type="evidence" value="ECO:0007669"/>
    <property type="project" value="TreeGrafter"/>
</dbReference>
<reference evidence="7" key="1">
    <citation type="submission" date="2021-01" db="EMBL/GenBank/DDBJ databases">
        <title>Whole genome shotgun sequence of Actinocatenispora rupis NBRC 107355.</title>
        <authorList>
            <person name="Komaki H."/>
            <person name="Tamura T."/>
        </authorList>
    </citation>
    <scope>NUCLEOTIDE SEQUENCE</scope>
    <source>
        <strain evidence="7">NBRC 107355</strain>
    </source>
</reference>
<evidence type="ECO:0000313" key="7">
    <source>
        <dbReference type="EMBL" id="GID10832.1"/>
    </source>
</evidence>
<dbReference type="RefSeq" id="WP_203656406.1">
    <property type="nucleotide sequence ID" value="NZ_BAAAZM010000004.1"/>
</dbReference>
<dbReference type="Pfam" id="PF02826">
    <property type="entry name" value="2-Hacid_dh_C"/>
    <property type="match status" value="1"/>
</dbReference>
<name>A0A8J3J2K7_9ACTN</name>
<feature type="domain" description="D-isomer specific 2-hydroxyacid dehydrogenase catalytic" evidence="5">
    <location>
        <begin position="68"/>
        <end position="319"/>
    </location>
</feature>
<dbReference type="InterPro" id="IPR006140">
    <property type="entry name" value="D-isomer_DH_NAD-bd"/>
</dbReference>
<feature type="domain" description="D-isomer specific 2-hydroxyacid dehydrogenase NAD-binding" evidence="6">
    <location>
        <begin position="112"/>
        <end position="287"/>
    </location>
</feature>
<sequence length="328" mass="34661">MPRIHLSLPPEQYAEFFTAEQVGRLDALGTVTRDDPGKRCTATELLAYDVVVTGWGSPALPGVPPESSALRLVAHAAGSVRHVVPAALLEHGVQVTQSAAAMADAVAEFALTLCLNLLRNVHTYDRAMYTAADWSSREWGGLGGELPAQRIGVVGASRTGRSFVRMVRALGAAVTVFDPYLSAADAASLGVTRVDLATLLANSDVVVVHAPVTAETTGMLGAAELALIPDGGILVNTARSAVLDEKALTAELVSGRLRAGLDVFDVEPLPAGHPLLRLPNVIVTPHEAGASVQSREAQGRIAVDEIERFLTGQPLRHEVTRDRYDHLA</sequence>
<dbReference type="InterPro" id="IPR029753">
    <property type="entry name" value="D-isomer_DH_CS"/>
</dbReference>
<dbReference type="AlphaFoldDB" id="A0A8J3J2K7"/>
<dbReference type="SUPFAM" id="SSF51735">
    <property type="entry name" value="NAD(P)-binding Rossmann-fold domains"/>
    <property type="match status" value="1"/>
</dbReference>
<dbReference type="CDD" id="cd12167">
    <property type="entry name" value="2-Hacid_dh_8"/>
    <property type="match status" value="1"/>
</dbReference>
<dbReference type="Proteomes" id="UP000612808">
    <property type="component" value="Unassembled WGS sequence"/>
</dbReference>
<evidence type="ECO:0000256" key="3">
    <source>
        <dbReference type="ARBA" id="ARBA00023027"/>
    </source>
</evidence>
<dbReference type="InterPro" id="IPR006139">
    <property type="entry name" value="D-isomer_2_OHA_DH_cat_dom"/>
</dbReference>
<evidence type="ECO:0000259" key="5">
    <source>
        <dbReference type="Pfam" id="PF00389"/>
    </source>
</evidence>
<dbReference type="InterPro" id="IPR050223">
    <property type="entry name" value="D-isomer_2-hydroxyacid_DH"/>
</dbReference>
<dbReference type="InterPro" id="IPR036291">
    <property type="entry name" value="NAD(P)-bd_dom_sf"/>
</dbReference>
<evidence type="ECO:0000256" key="2">
    <source>
        <dbReference type="ARBA" id="ARBA00023002"/>
    </source>
</evidence>
<keyword evidence="3" id="KW-0520">NAD</keyword>
<organism evidence="7 8">
    <name type="scientific">Actinocatenispora rupis</name>
    <dbReference type="NCBI Taxonomy" id="519421"/>
    <lineage>
        <taxon>Bacteria</taxon>
        <taxon>Bacillati</taxon>
        <taxon>Actinomycetota</taxon>
        <taxon>Actinomycetes</taxon>
        <taxon>Micromonosporales</taxon>
        <taxon>Micromonosporaceae</taxon>
        <taxon>Actinocatenispora</taxon>
    </lineage>
</organism>
<keyword evidence="8" id="KW-1185">Reference proteome</keyword>
<dbReference type="Gene3D" id="3.40.50.720">
    <property type="entry name" value="NAD(P)-binding Rossmann-like Domain"/>
    <property type="match status" value="2"/>
</dbReference>
<dbReference type="GO" id="GO:0005829">
    <property type="term" value="C:cytosol"/>
    <property type="evidence" value="ECO:0007669"/>
    <property type="project" value="TreeGrafter"/>
</dbReference>
<dbReference type="PANTHER" id="PTHR10996">
    <property type="entry name" value="2-HYDROXYACID DEHYDROGENASE-RELATED"/>
    <property type="match status" value="1"/>
</dbReference>
<evidence type="ECO:0000259" key="6">
    <source>
        <dbReference type="Pfam" id="PF02826"/>
    </source>
</evidence>
<evidence type="ECO:0000256" key="1">
    <source>
        <dbReference type="ARBA" id="ARBA00005854"/>
    </source>
</evidence>
<dbReference type="EMBL" id="BOMB01000010">
    <property type="protein sequence ID" value="GID10832.1"/>
    <property type="molecule type" value="Genomic_DNA"/>
</dbReference>
<dbReference type="GO" id="GO:0016618">
    <property type="term" value="F:hydroxypyruvate reductase [NAD(P)H] activity"/>
    <property type="evidence" value="ECO:0007669"/>
    <property type="project" value="TreeGrafter"/>
</dbReference>
<evidence type="ECO:0000313" key="8">
    <source>
        <dbReference type="Proteomes" id="UP000612808"/>
    </source>
</evidence>
<proteinExistence type="inferred from homology"/>
<gene>
    <name evidence="7" type="ORF">Aru02nite_17210</name>
</gene>
<dbReference type="SUPFAM" id="SSF52283">
    <property type="entry name" value="Formate/glycerate dehydrogenase catalytic domain-like"/>
    <property type="match status" value="1"/>
</dbReference>
<dbReference type="PROSITE" id="PS00670">
    <property type="entry name" value="D_2_HYDROXYACID_DH_2"/>
    <property type="match status" value="1"/>
</dbReference>
<accession>A0A8J3J2K7</accession>
<keyword evidence="2 4" id="KW-0560">Oxidoreductase</keyword>